<keyword evidence="1" id="KW-0812">Transmembrane</keyword>
<keyword evidence="3" id="KW-1185">Reference proteome</keyword>
<sequence>MSTHLEDRLASVLTDAAEAAPVPGYDPVEAVRGRQRRRRNRHAVVAAACAVAVAAAGSVATVRLAVPTVDHRVGSVASPDRIPDFANLASPEKVWPRAVHRLPATLPDGSAYTVAQVLGDGRYLVLTGEDTVAPSVYDQRAGTVTALATAAPFDGLARPGTRMARAIGDRAVWFVSGFRNNKGVSEAWTAPLRGGTPVRLVSMAEGVGPRFMVAGNGIAWEKQLSDPSAPGGISSVIRTVSLDGGGVRDVPGTKGFTLAQVEPWVTSQRIATGLYPKTSGEMLNVVTGERRRWSANDKVQFLRCGPTWCSGDGSGGVVLQNLDGTGYTELGYGGSLEQRMGGRLAVGTLGLPDWRGGMIWDRTTGRAARYTTPKPAGRITVVNAVINSDSEPPVQIWLPDDKTMMVLDLTAIR</sequence>
<evidence type="ECO:0000313" key="2">
    <source>
        <dbReference type="EMBL" id="GLH96732.1"/>
    </source>
</evidence>
<protein>
    <submittedName>
        <fullName evidence="2">Uncharacterized protein</fullName>
    </submittedName>
</protein>
<dbReference type="EMBL" id="BSDI01000007">
    <property type="protein sequence ID" value="GLH96732.1"/>
    <property type="molecule type" value="Genomic_DNA"/>
</dbReference>
<comment type="caution">
    <text evidence="2">The sequence shown here is derived from an EMBL/GenBank/DDBJ whole genome shotgun (WGS) entry which is preliminary data.</text>
</comment>
<dbReference type="RefSeq" id="WP_281894008.1">
    <property type="nucleotide sequence ID" value="NZ_BSDI01000007.1"/>
</dbReference>
<evidence type="ECO:0000256" key="1">
    <source>
        <dbReference type="SAM" id="Phobius"/>
    </source>
</evidence>
<accession>A0ABQ5QS80</accession>
<reference evidence="2" key="1">
    <citation type="submission" date="2022-12" db="EMBL/GenBank/DDBJ databases">
        <title>New Phytohabitans aurantiacus sp. RD004123 nov., an actinomycete isolated from soil.</title>
        <authorList>
            <person name="Triningsih D.W."/>
            <person name="Harunari E."/>
            <person name="Igarashi Y."/>
        </authorList>
    </citation>
    <scope>NUCLEOTIDE SEQUENCE</scope>
    <source>
        <strain evidence="2">RD004123</strain>
    </source>
</reference>
<gene>
    <name evidence="2" type="ORF">Pa4123_20060</name>
</gene>
<keyword evidence="1" id="KW-1133">Transmembrane helix</keyword>
<feature type="transmembrane region" description="Helical" evidence="1">
    <location>
        <begin position="43"/>
        <end position="66"/>
    </location>
</feature>
<organism evidence="2 3">
    <name type="scientific">Phytohabitans aurantiacus</name>
    <dbReference type="NCBI Taxonomy" id="3016789"/>
    <lineage>
        <taxon>Bacteria</taxon>
        <taxon>Bacillati</taxon>
        <taxon>Actinomycetota</taxon>
        <taxon>Actinomycetes</taxon>
        <taxon>Micromonosporales</taxon>
        <taxon>Micromonosporaceae</taxon>
    </lineage>
</organism>
<name>A0ABQ5QS80_9ACTN</name>
<dbReference type="Proteomes" id="UP001144280">
    <property type="component" value="Unassembled WGS sequence"/>
</dbReference>
<keyword evidence="1" id="KW-0472">Membrane</keyword>
<proteinExistence type="predicted"/>
<evidence type="ECO:0000313" key="3">
    <source>
        <dbReference type="Proteomes" id="UP001144280"/>
    </source>
</evidence>